<feature type="region of interest" description="Disordered" evidence="1">
    <location>
        <begin position="118"/>
        <end position="147"/>
    </location>
</feature>
<protein>
    <recommendedName>
        <fullName evidence="4">PCI domain-containing protein</fullName>
    </recommendedName>
</protein>
<keyword evidence="3" id="KW-1185">Reference proteome</keyword>
<dbReference type="Gene3D" id="1.10.10.10">
    <property type="entry name" value="Winged helix-like DNA-binding domain superfamily/Winged helix DNA-binding domain"/>
    <property type="match status" value="1"/>
</dbReference>
<dbReference type="OMA" id="FQEVHSM"/>
<dbReference type="GO" id="GO:0003690">
    <property type="term" value="F:double-stranded DNA binding"/>
    <property type="evidence" value="ECO:0007669"/>
    <property type="project" value="InterPro"/>
</dbReference>
<evidence type="ECO:0000313" key="3">
    <source>
        <dbReference type="Proteomes" id="UP000051952"/>
    </source>
</evidence>
<evidence type="ECO:0008006" key="4">
    <source>
        <dbReference type="Google" id="ProtNLM"/>
    </source>
</evidence>
<evidence type="ECO:0000313" key="2">
    <source>
        <dbReference type="EMBL" id="CUG87018.1"/>
    </source>
</evidence>
<feature type="region of interest" description="Disordered" evidence="1">
    <location>
        <begin position="479"/>
        <end position="503"/>
    </location>
</feature>
<feature type="compositionally biased region" description="Polar residues" evidence="1">
    <location>
        <begin position="131"/>
        <end position="147"/>
    </location>
</feature>
<organism evidence="2 3">
    <name type="scientific">Bodo saltans</name>
    <name type="common">Flagellated protozoan</name>
    <dbReference type="NCBI Taxonomy" id="75058"/>
    <lineage>
        <taxon>Eukaryota</taxon>
        <taxon>Discoba</taxon>
        <taxon>Euglenozoa</taxon>
        <taxon>Kinetoplastea</taxon>
        <taxon>Metakinetoplastina</taxon>
        <taxon>Eubodonida</taxon>
        <taxon>Bodonidae</taxon>
        <taxon>Bodo</taxon>
    </lineage>
</organism>
<dbReference type="GO" id="GO:0070390">
    <property type="term" value="C:transcription export complex 2"/>
    <property type="evidence" value="ECO:0007669"/>
    <property type="project" value="TreeGrafter"/>
</dbReference>
<gene>
    <name evidence="2" type="ORF">BSAL_07985</name>
</gene>
<dbReference type="PANTHER" id="PTHR12732:SF0">
    <property type="entry name" value="PCI DOMAIN-CONTAINING PROTEIN 2"/>
    <property type="match status" value="1"/>
</dbReference>
<sequence>MEQPIVSQSWAANAANAINKKIGAKLADAINEASDLKVFEPRFLEQLLATTSSSNSNTAEQQEDASAKLLDTVIDGTRKAVMGELRKLRDGPEHSEADNKLYVEVVVRVVASNALYRQSLRTPPPTDDDALQQSAQSPTASGSESFAQASMVQASNKLVRGLLHAFEALQQVHMQDRSHYRTAKLSKQQLSSSAETPGWDTVPLMTLVHMIQKASQTAGTAVNDEALTQIVRSWRKLLIYLQSSDNGVVQDFSRRRGALAVVNGLIIMLFQHNNTHQCRALLQSVEHSEQVSETTGDVTKSVLRPAAHMIAEVVKFRYYQGRMKLYEKKFAEAAASFSTAYRLTPPLSMCSVPQRENKLRIHFYRIVTGIVCGHEPPAAFLDVDPVSKQLFRPIIEAIREGNPQSFCRALDRNASLFRKRGVYMLLQQARILCYLYLVQRVHALVGAIPGADNTKISVQLILDASRLVMDVPAVDAPAVEDGQQDEGAAADDCSPPPAKKSRMEEIVAETSGHDMDAMCLWICRLISRGFVRGYLSYEHKTLVVAKASPFPSISPPS</sequence>
<dbReference type="Proteomes" id="UP000051952">
    <property type="component" value="Unassembled WGS sequence"/>
</dbReference>
<dbReference type="PANTHER" id="PTHR12732">
    <property type="entry name" value="UNCHARACTERIZED PROTEASOME COMPONENT REGION PCI-CONTAINING"/>
    <property type="match status" value="1"/>
</dbReference>
<dbReference type="VEuPathDB" id="TriTrypDB:BSAL_07985"/>
<feature type="compositionally biased region" description="Low complexity" evidence="1">
    <location>
        <begin position="479"/>
        <end position="492"/>
    </location>
</feature>
<dbReference type="GO" id="GO:0000973">
    <property type="term" value="P:post-transcriptional tethering of RNA polymerase II gene DNA at nuclear periphery"/>
    <property type="evidence" value="ECO:0007669"/>
    <property type="project" value="TreeGrafter"/>
</dbReference>
<dbReference type="InterPro" id="IPR045114">
    <property type="entry name" value="Csn12-like"/>
</dbReference>
<evidence type="ECO:0000256" key="1">
    <source>
        <dbReference type="SAM" id="MobiDB-lite"/>
    </source>
</evidence>
<dbReference type="OrthoDB" id="10252687at2759"/>
<dbReference type="InterPro" id="IPR036388">
    <property type="entry name" value="WH-like_DNA-bd_sf"/>
</dbReference>
<proteinExistence type="predicted"/>
<dbReference type="AlphaFoldDB" id="A0A0S4J9T0"/>
<dbReference type="EMBL" id="CYKH01001428">
    <property type="protein sequence ID" value="CUG87018.1"/>
    <property type="molecule type" value="Genomic_DNA"/>
</dbReference>
<dbReference type="GO" id="GO:0003723">
    <property type="term" value="F:RNA binding"/>
    <property type="evidence" value="ECO:0007669"/>
    <property type="project" value="InterPro"/>
</dbReference>
<reference evidence="3" key="1">
    <citation type="submission" date="2015-09" db="EMBL/GenBank/DDBJ databases">
        <authorList>
            <consortium name="Pathogen Informatics"/>
        </authorList>
    </citation>
    <scope>NUCLEOTIDE SEQUENCE [LARGE SCALE GENOMIC DNA]</scope>
    <source>
        <strain evidence="3">Lake Konstanz</strain>
    </source>
</reference>
<accession>A0A0S4J9T0</accession>
<dbReference type="SMART" id="SM00753">
    <property type="entry name" value="PAM"/>
    <property type="match status" value="1"/>
</dbReference>
<name>A0A0S4J9T0_BODSA</name>
<dbReference type="GO" id="GO:0006368">
    <property type="term" value="P:transcription elongation by RNA polymerase II"/>
    <property type="evidence" value="ECO:0007669"/>
    <property type="project" value="TreeGrafter"/>
</dbReference>
<dbReference type="GO" id="GO:0016973">
    <property type="term" value="P:poly(A)+ mRNA export from nucleus"/>
    <property type="evidence" value="ECO:0007669"/>
    <property type="project" value="TreeGrafter"/>
</dbReference>